<reference evidence="1 2" key="1">
    <citation type="submission" date="2012-09" db="EMBL/GenBank/DDBJ databases">
        <title>Genome Sequence of alkane-degrading Bacterium Alcanivorax venustensis ISO4.</title>
        <authorList>
            <person name="Lai Q."/>
            <person name="Shao Z."/>
        </authorList>
    </citation>
    <scope>NUCLEOTIDE SEQUENCE [LARGE SCALE GENOMIC DNA]</scope>
    <source>
        <strain evidence="1 2">ISO4</strain>
    </source>
</reference>
<organism evidence="1 2">
    <name type="scientific">Alloalcanivorax venustensis ISO4</name>
    <dbReference type="NCBI Taxonomy" id="1177184"/>
    <lineage>
        <taxon>Bacteria</taxon>
        <taxon>Pseudomonadati</taxon>
        <taxon>Pseudomonadota</taxon>
        <taxon>Gammaproteobacteria</taxon>
        <taxon>Oceanospirillales</taxon>
        <taxon>Alcanivoracaceae</taxon>
        <taxon>Alloalcanivorax</taxon>
    </lineage>
</organism>
<protein>
    <recommendedName>
        <fullName evidence="3">Porin</fullName>
    </recommendedName>
</protein>
<accession>A0ABS0ABU4</accession>
<dbReference type="RefSeq" id="WP_194854837.1">
    <property type="nucleotide sequence ID" value="NZ_ARXR01000001.1"/>
</dbReference>
<dbReference type="EMBL" id="ARXR01000001">
    <property type="protein sequence ID" value="MBF5051590.1"/>
    <property type="molecule type" value="Genomic_DNA"/>
</dbReference>
<dbReference type="SUPFAM" id="SSF56935">
    <property type="entry name" value="Porins"/>
    <property type="match status" value="1"/>
</dbReference>
<evidence type="ECO:0000313" key="1">
    <source>
        <dbReference type="EMBL" id="MBF5051590.1"/>
    </source>
</evidence>
<dbReference type="Proteomes" id="UP000644441">
    <property type="component" value="Unassembled WGS sequence"/>
</dbReference>
<keyword evidence="2" id="KW-1185">Reference proteome</keyword>
<proteinExistence type="predicted"/>
<gene>
    <name evidence="1" type="ORF">ISO4_00192</name>
</gene>
<name>A0ABS0ABU4_9GAMM</name>
<evidence type="ECO:0008006" key="3">
    <source>
        <dbReference type="Google" id="ProtNLM"/>
    </source>
</evidence>
<evidence type="ECO:0000313" key="2">
    <source>
        <dbReference type="Proteomes" id="UP000644441"/>
    </source>
</evidence>
<sequence>MALKWTNKAQGALNSSADRKLRISSLTKAIGLASVFGATTALSPAAQALKTDFGVEYRATGFQVESEAFELGGATGDSDNGMAHLIRVKTDFLDEDTGISLHTSLEVAGDRWSGDARNYETTGPQGFNTSNNGDNVRLDLGYLQIPVGHTVFRVGRQATSYNSCFLVCDDRRDRLLMIQPFSKDFQVLALYDRRKDAHNGATFDNNDNGDQYGLAAVAKVAGLDTSLLLLHYGKNDSGVTGGNEYALQGVNAVSGYVAGDVGELAKMTVGFNLFMDGELQTADPSNGQYFTEDSMSQFVRLEGSLGLMDWGLQYAGAQDGGLVSTGFDTYSSLINSNPESTNSPTSVYSIGQTFGVEDLDQQIIAGKATFNLTPKFSITGAVGQLDVDHPALGTDDSMFYDLELSYQVNKSLRTWFTYGVMEENQAVALTGNGLIGGFSGPGDPQASIADDDVQAASLNIAVDF</sequence>
<comment type="caution">
    <text evidence="1">The sequence shown here is derived from an EMBL/GenBank/DDBJ whole genome shotgun (WGS) entry which is preliminary data.</text>
</comment>